<reference evidence="2" key="1">
    <citation type="journal article" date="2024" name="IScience">
        <title>Strigolactones Initiate the Formation of Haustorium-like Structures in Castilleja.</title>
        <authorList>
            <person name="Buerger M."/>
            <person name="Peterson D."/>
            <person name="Chory J."/>
        </authorList>
    </citation>
    <scope>NUCLEOTIDE SEQUENCE [LARGE SCALE GENOMIC DNA]</scope>
</reference>
<dbReference type="Proteomes" id="UP001632038">
    <property type="component" value="Unassembled WGS sequence"/>
</dbReference>
<evidence type="ECO:0000313" key="1">
    <source>
        <dbReference type="EMBL" id="KAL3638239.1"/>
    </source>
</evidence>
<keyword evidence="2" id="KW-1185">Reference proteome</keyword>
<gene>
    <name evidence="1" type="ORF">CASFOL_017610</name>
</gene>
<dbReference type="AlphaFoldDB" id="A0ABD3DAI5"/>
<protein>
    <submittedName>
        <fullName evidence="1">Uncharacterized protein</fullName>
    </submittedName>
</protein>
<name>A0ABD3DAI5_9LAMI</name>
<proteinExistence type="predicted"/>
<evidence type="ECO:0000313" key="2">
    <source>
        <dbReference type="Proteomes" id="UP001632038"/>
    </source>
</evidence>
<sequence length="246" mass="29153">MAALRLIENEFYEIHNMHATDLNLRFHRLRDIKVIMISKIMENRIVFKWASINSLAYFFKEKHLILPKLDQEDDNLSRDEANLLLNGYINKVDLCFVFSSPQYWLRDDEARENLNVVMRTIPIEHLQEINRTKLKSDEFYSISYFDVPPHMKAAVGFVRVAMVYHGEDDDEYVDVRVPSVASLEIYLGYLTSSFVFPCFDQVFELSRVAARLFLKRNLPLQLCYELRQRRGFWIDEYAEGMNNFLA</sequence>
<accession>A0ABD3DAI5</accession>
<comment type="caution">
    <text evidence="1">The sequence shown here is derived from an EMBL/GenBank/DDBJ whole genome shotgun (WGS) entry which is preliminary data.</text>
</comment>
<organism evidence="1 2">
    <name type="scientific">Castilleja foliolosa</name>
    <dbReference type="NCBI Taxonomy" id="1961234"/>
    <lineage>
        <taxon>Eukaryota</taxon>
        <taxon>Viridiplantae</taxon>
        <taxon>Streptophyta</taxon>
        <taxon>Embryophyta</taxon>
        <taxon>Tracheophyta</taxon>
        <taxon>Spermatophyta</taxon>
        <taxon>Magnoliopsida</taxon>
        <taxon>eudicotyledons</taxon>
        <taxon>Gunneridae</taxon>
        <taxon>Pentapetalae</taxon>
        <taxon>asterids</taxon>
        <taxon>lamiids</taxon>
        <taxon>Lamiales</taxon>
        <taxon>Orobanchaceae</taxon>
        <taxon>Pedicularideae</taxon>
        <taxon>Castillejinae</taxon>
        <taxon>Castilleja</taxon>
    </lineage>
</organism>
<dbReference type="EMBL" id="JAVIJP010000019">
    <property type="protein sequence ID" value="KAL3638239.1"/>
    <property type="molecule type" value="Genomic_DNA"/>
</dbReference>